<dbReference type="SUPFAM" id="SSF54695">
    <property type="entry name" value="POZ domain"/>
    <property type="match status" value="1"/>
</dbReference>
<evidence type="ECO:0000313" key="3">
    <source>
        <dbReference type="Proteomes" id="UP000030653"/>
    </source>
</evidence>
<evidence type="ECO:0000313" key="2">
    <source>
        <dbReference type="EMBL" id="EJU01154.1"/>
    </source>
</evidence>
<feature type="region of interest" description="Disordered" evidence="1">
    <location>
        <begin position="326"/>
        <end position="362"/>
    </location>
</feature>
<proteinExistence type="predicted"/>
<dbReference type="PANTHER" id="PTHR47369">
    <property type="entry name" value="BTB/POZ DOMAIN-CONTAINING PROTEIN"/>
    <property type="match status" value="1"/>
</dbReference>
<feature type="compositionally biased region" description="Polar residues" evidence="1">
    <location>
        <begin position="801"/>
        <end position="814"/>
    </location>
</feature>
<sequence length="911" mass="98602">MIKKSEVTSAAGTRAIVDHLHLPLYRAFPARAILLTPYCQLTMPHTHTSPLPPRPMSPSLLDHLHASFLSGRASDVTLLVLHPWRASYNLHVVVLLQAGFFEMLFEGGWREALEGRGKVELRFEDPNITRAAFELCLSHLYHPTPLPFLPPAYLPTPDHPLTPSFPLPPAPSPIPRLLLSLLATASYLHIPNLITEASRLLLGSVSPWTVSRYLRFAIGLGLGEGEGEEEGVKGLGHAFPFPDPASASPSPTLSAQGSQASDSEDDLPSKSCVPSSPLSPASPMGETPRLTGYGTPSNLLGQTCVAWMCRWGGEIVLLEEQAFARSFPTSSNPTGSATSTSTPTLTTTIHIPSTSTSTPSTPFPPIWAHQGLPATWVRHLLSADEFWTTREEVGRWDLARRVVDLRREGWERQRVREGQEPREGETMGQRERESGRETERLREEEESEWETLFTEGIFYTHMPFDDLKTVSLSISPHTGRAYTPLKALQHAHWQASLLRSAVLGSQTHPVPNGKPGELGLVRVLDEIPLTQEHAEENAWFAVPLDDAQRIGDWNPAGVVAASVTGVAAPASGTGSKAKTGWDERQWFGIGNKRRSLNEVIASASPAAAGTIPPERCLGWTPYEPYRFSVEFFSAASLKLDKRPPSSSSTGISKIHSRTIFYAGSLFNVYIQVVKRKKEEKDVGSGPGQGEKEKDKETQLGVYVQRWSMVNPVPPASAPPAHARVQHRREESAASAHSLATSTPPQPPGSVPLHVAATWHPGAAGRAPTPSPIPFPRASTPRLGTSARASALSRSASPTPSMPGQTTPNGNQSPTAAFVFPSASPTTPTAAPTSYPPSAPVTPYRDPRQTLRAYFAVTCCSSIGTVLTRFSSAPDKFDVAQSWGWKSSCLREGAGEEGSEGALRVTVVLGLV</sequence>
<dbReference type="OMA" id="ACWLTRW"/>
<dbReference type="EMBL" id="JH795865">
    <property type="protein sequence ID" value="EJU01154.1"/>
    <property type="molecule type" value="Genomic_DNA"/>
</dbReference>
<dbReference type="InterPro" id="IPR011333">
    <property type="entry name" value="SKP1/BTB/POZ_sf"/>
</dbReference>
<name>M5FXF6_DACPD</name>
<feature type="region of interest" description="Disordered" evidence="1">
    <location>
        <begin position="677"/>
        <end position="697"/>
    </location>
</feature>
<feature type="compositionally biased region" description="Low complexity" evidence="1">
    <location>
        <begin position="732"/>
        <end position="742"/>
    </location>
</feature>
<reference evidence="2 3" key="1">
    <citation type="journal article" date="2012" name="Science">
        <title>The Paleozoic origin of enzymatic lignin decomposition reconstructed from 31 fungal genomes.</title>
        <authorList>
            <person name="Floudas D."/>
            <person name="Binder M."/>
            <person name="Riley R."/>
            <person name="Barry K."/>
            <person name="Blanchette R.A."/>
            <person name="Henrissat B."/>
            <person name="Martinez A.T."/>
            <person name="Otillar R."/>
            <person name="Spatafora J.W."/>
            <person name="Yadav J.S."/>
            <person name="Aerts A."/>
            <person name="Benoit I."/>
            <person name="Boyd A."/>
            <person name="Carlson A."/>
            <person name="Copeland A."/>
            <person name="Coutinho P.M."/>
            <person name="de Vries R.P."/>
            <person name="Ferreira P."/>
            <person name="Findley K."/>
            <person name="Foster B."/>
            <person name="Gaskell J."/>
            <person name="Glotzer D."/>
            <person name="Gorecki P."/>
            <person name="Heitman J."/>
            <person name="Hesse C."/>
            <person name="Hori C."/>
            <person name="Igarashi K."/>
            <person name="Jurgens J.A."/>
            <person name="Kallen N."/>
            <person name="Kersten P."/>
            <person name="Kohler A."/>
            <person name="Kuees U."/>
            <person name="Kumar T.K.A."/>
            <person name="Kuo A."/>
            <person name="LaButti K."/>
            <person name="Larrondo L.F."/>
            <person name="Lindquist E."/>
            <person name="Ling A."/>
            <person name="Lombard V."/>
            <person name="Lucas S."/>
            <person name="Lundell T."/>
            <person name="Martin R."/>
            <person name="McLaughlin D.J."/>
            <person name="Morgenstern I."/>
            <person name="Morin E."/>
            <person name="Murat C."/>
            <person name="Nagy L.G."/>
            <person name="Nolan M."/>
            <person name="Ohm R.A."/>
            <person name="Patyshakuliyeva A."/>
            <person name="Rokas A."/>
            <person name="Ruiz-Duenas F.J."/>
            <person name="Sabat G."/>
            <person name="Salamov A."/>
            <person name="Samejima M."/>
            <person name="Schmutz J."/>
            <person name="Slot J.C."/>
            <person name="St John F."/>
            <person name="Stenlid J."/>
            <person name="Sun H."/>
            <person name="Sun S."/>
            <person name="Syed K."/>
            <person name="Tsang A."/>
            <person name="Wiebenga A."/>
            <person name="Young D."/>
            <person name="Pisabarro A."/>
            <person name="Eastwood D.C."/>
            <person name="Martin F."/>
            <person name="Cullen D."/>
            <person name="Grigoriev I.V."/>
            <person name="Hibbett D.S."/>
        </authorList>
    </citation>
    <scope>NUCLEOTIDE SEQUENCE [LARGE SCALE GENOMIC DNA]</scope>
    <source>
        <strain evidence="2 3">DJM-731 SS1</strain>
    </source>
</reference>
<feature type="region of interest" description="Disordered" evidence="1">
    <location>
        <begin position="413"/>
        <end position="446"/>
    </location>
</feature>
<evidence type="ECO:0000256" key="1">
    <source>
        <dbReference type="SAM" id="MobiDB-lite"/>
    </source>
</evidence>
<feature type="compositionally biased region" description="Basic and acidic residues" evidence="1">
    <location>
        <begin position="413"/>
        <end position="443"/>
    </location>
</feature>
<gene>
    <name evidence="2" type="ORF">DACRYDRAFT_116957</name>
</gene>
<dbReference type="Proteomes" id="UP000030653">
    <property type="component" value="Unassembled WGS sequence"/>
</dbReference>
<feature type="compositionally biased region" description="Polar residues" evidence="1">
    <location>
        <begin position="252"/>
        <end position="261"/>
    </location>
</feature>
<dbReference type="AlphaFoldDB" id="M5FXF6"/>
<evidence type="ECO:0008006" key="4">
    <source>
        <dbReference type="Google" id="ProtNLM"/>
    </source>
</evidence>
<organism evidence="2 3">
    <name type="scientific">Dacryopinax primogenitus (strain DJM 731)</name>
    <name type="common">Brown rot fungus</name>
    <dbReference type="NCBI Taxonomy" id="1858805"/>
    <lineage>
        <taxon>Eukaryota</taxon>
        <taxon>Fungi</taxon>
        <taxon>Dikarya</taxon>
        <taxon>Basidiomycota</taxon>
        <taxon>Agaricomycotina</taxon>
        <taxon>Dacrymycetes</taxon>
        <taxon>Dacrymycetales</taxon>
        <taxon>Dacrymycetaceae</taxon>
        <taxon>Dacryopinax</taxon>
    </lineage>
</organism>
<feature type="compositionally biased region" description="Low complexity" evidence="1">
    <location>
        <begin position="328"/>
        <end position="360"/>
    </location>
</feature>
<dbReference type="PANTHER" id="PTHR47369:SF1">
    <property type="entry name" value="BTB_POZ DOMAIN-CONTAINING PROTEIN"/>
    <property type="match status" value="1"/>
</dbReference>
<feature type="region of interest" description="Disordered" evidence="1">
    <location>
        <begin position="227"/>
        <end position="290"/>
    </location>
</feature>
<protein>
    <recommendedName>
        <fullName evidence="4">BTB domain-containing protein</fullName>
    </recommendedName>
</protein>
<keyword evidence="3" id="KW-1185">Reference proteome</keyword>
<dbReference type="RefSeq" id="XP_040628051.1">
    <property type="nucleotide sequence ID" value="XM_040770291.1"/>
</dbReference>
<feature type="compositionally biased region" description="Low complexity" evidence="1">
    <location>
        <begin position="820"/>
        <end position="832"/>
    </location>
</feature>
<dbReference type="HOGENOM" id="CLU_006358_1_0_1"/>
<feature type="compositionally biased region" description="Low complexity" evidence="1">
    <location>
        <begin position="235"/>
        <end position="251"/>
    </location>
</feature>
<feature type="region of interest" description="Disordered" evidence="1">
    <location>
        <begin position="710"/>
        <end position="842"/>
    </location>
</feature>
<dbReference type="GeneID" id="63685353"/>
<feature type="compositionally biased region" description="Low complexity" evidence="1">
    <location>
        <begin position="784"/>
        <end position="798"/>
    </location>
</feature>
<dbReference type="Gene3D" id="3.30.710.10">
    <property type="entry name" value="Potassium Channel Kv1.1, Chain A"/>
    <property type="match status" value="1"/>
</dbReference>
<accession>M5FXF6</accession>
<dbReference type="OrthoDB" id="6359943at2759"/>